<dbReference type="SUPFAM" id="SSF53098">
    <property type="entry name" value="Ribonuclease H-like"/>
    <property type="match status" value="1"/>
</dbReference>
<evidence type="ECO:0000256" key="2">
    <source>
        <dbReference type="ARBA" id="ARBA00022517"/>
    </source>
</evidence>
<name>E3J8Y9_PSEI1</name>
<dbReference type="GO" id="GO:0004518">
    <property type="term" value="F:nuclease activity"/>
    <property type="evidence" value="ECO:0007669"/>
    <property type="project" value="UniProtKB-KW"/>
</dbReference>
<dbReference type="InterPro" id="IPR006641">
    <property type="entry name" value="YqgF/RNaseH-like_dom"/>
</dbReference>
<sequence>MAAGDPGGPSAGRSGDPAGAPGSGPPAGRPRKPRQRAARRPLPVGVWLGVDVGTVRIGVSVSDPDGVLALPIGTLRRDVSDNSDLAQLAELVHERRAVAVVVGLPMTLSGEEGLAAQRIRQYAQSLSARVAPIPVRLVDERLTTAAAHRRMAERGLSSRARRGLVDQEAAVQILQHALDVRRGAPPAPAAGGPTEDR</sequence>
<evidence type="ECO:0000256" key="5">
    <source>
        <dbReference type="HAMAP-Rule" id="MF_00651"/>
    </source>
</evidence>
<reference evidence="8 9" key="1">
    <citation type="submission" date="2010-10" db="EMBL/GenBank/DDBJ databases">
        <title>Complete sequence of Frankia sp. EuI1c.</title>
        <authorList>
            <consortium name="US DOE Joint Genome Institute"/>
            <person name="Lucas S."/>
            <person name="Copeland A."/>
            <person name="Lapidus A."/>
            <person name="Cheng J.-F."/>
            <person name="Bruce D."/>
            <person name="Goodwin L."/>
            <person name="Pitluck S."/>
            <person name="Chertkov O."/>
            <person name="Detter J.C."/>
            <person name="Han C."/>
            <person name="Tapia R."/>
            <person name="Land M."/>
            <person name="Hauser L."/>
            <person name="Jeffries C."/>
            <person name="Kyrpides N."/>
            <person name="Ivanova N."/>
            <person name="Mikhailova N."/>
            <person name="Beauchemin N."/>
            <person name="Sen A."/>
            <person name="Sur S.A."/>
            <person name="Gtari M."/>
            <person name="Wall L."/>
            <person name="Tisa L."/>
            <person name="Woyke T."/>
        </authorList>
    </citation>
    <scope>NUCLEOTIDE SEQUENCE [LARGE SCALE GENOMIC DNA]</scope>
    <source>
        <strain evidence="9">DSM 45817 / CECT 9037 / EuI1c</strain>
    </source>
</reference>
<feature type="compositionally biased region" description="Gly residues" evidence="6">
    <location>
        <begin position="1"/>
        <end position="10"/>
    </location>
</feature>
<feature type="region of interest" description="Disordered" evidence="6">
    <location>
        <begin position="1"/>
        <end position="40"/>
    </location>
</feature>
<dbReference type="Gene3D" id="3.30.420.140">
    <property type="entry name" value="YqgF/RNase H-like domain"/>
    <property type="match status" value="1"/>
</dbReference>
<dbReference type="STRING" id="298654.FraEuI1c_1665"/>
<dbReference type="InParanoid" id="E3J8Y9"/>
<comment type="subcellular location">
    <subcellularLocation>
        <location evidence="5">Cytoplasm</location>
    </subcellularLocation>
</comment>
<dbReference type="HOGENOM" id="CLU_098240_0_1_11"/>
<dbReference type="AlphaFoldDB" id="E3J8Y9"/>
<dbReference type="HAMAP" id="MF_00651">
    <property type="entry name" value="Nuclease_YqgF"/>
    <property type="match status" value="1"/>
</dbReference>
<protein>
    <recommendedName>
        <fullName evidence="5">Putative pre-16S rRNA nuclease</fullName>
        <ecNumber evidence="5">3.1.-.-</ecNumber>
    </recommendedName>
</protein>
<organism evidence="8 9">
    <name type="scientific">Pseudofrankia inefficax (strain DSM 45817 / CECT 9037 / DDB 130130 / EuI1c)</name>
    <name type="common">Frankia inefficax</name>
    <dbReference type="NCBI Taxonomy" id="298654"/>
    <lineage>
        <taxon>Bacteria</taxon>
        <taxon>Bacillati</taxon>
        <taxon>Actinomycetota</taxon>
        <taxon>Actinomycetes</taxon>
        <taxon>Frankiales</taxon>
        <taxon>Frankiaceae</taxon>
        <taxon>Pseudofrankia</taxon>
    </lineage>
</organism>
<dbReference type="GO" id="GO:0000967">
    <property type="term" value="P:rRNA 5'-end processing"/>
    <property type="evidence" value="ECO:0007669"/>
    <property type="project" value="UniProtKB-UniRule"/>
</dbReference>
<dbReference type="FunCoup" id="E3J8Y9">
    <property type="interactions" value="88"/>
</dbReference>
<dbReference type="PANTHER" id="PTHR33317:SF4">
    <property type="entry name" value="POLYNUCLEOTIDYL TRANSFERASE, RIBONUCLEASE H-LIKE SUPERFAMILY PROTEIN"/>
    <property type="match status" value="1"/>
</dbReference>
<evidence type="ECO:0000259" key="7">
    <source>
        <dbReference type="SMART" id="SM00732"/>
    </source>
</evidence>
<dbReference type="PANTHER" id="PTHR33317">
    <property type="entry name" value="POLYNUCLEOTIDYL TRANSFERASE, RIBONUCLEASE H-LIKE SUPERFAMILY PROTEIN"/>
    <property type="match status" value="1"/>
</dbReference>
<evidence type="ECO:0000256" key="1">
    <source>
        <dbReference type="ARBA" id="ARBA00022490"/>
    </source>
</evidence>
<dbReference type="GO" id="GO:0005829">
    <property type="term" value="C:cytosol"/>
    <property type="evidence" value="ECO:0007669"/>
    <property type="project" value="TreeGrafter"/>
</dbReference>
<dbReference type="EC" id="3.1.-.-" evidence="5"/>
<evidence type="ECO:0000256" key="4">
    <source>
        <dbReference type="ARBA" id="ARBA00022801"/>
    </source>
</evidence>
<evidence type="ECO:0000256" key="3">
    <source>
        <dbReference type="ARBA" id="ARBA00022722"/>
    </source>
</evidence>
<dbReference type="Pfam" id="PF03652">
    <property type="entry name" value="RuvX"/>
    <property type="match status" value="1"/>
</dbReference>
<keyword evidence="9" id="KW-1185">Reference proteome</keyword>
<proteinExistence type="inferred from homology"/>
<gene>
    <name evidence="8" type="ordered locus">FraEuI1c_1665</name>
</gene>
<dbReference type="Proteomes" id="UP000002484">
    <property type="component" value="Chromosome"/>
</dbReference>
<dbReference type="eggNOG" id="COG0816">
    <property type="taxonomic scope" value="Bacteria"/>
</dbReference>
<dbReference type="GO" id="GO:0016788">
    <property type="term" value="F:hydrolase activity, acting on ester bonds"/>
    <property type="evidence" value="ECO:0007669"/>
    <property type="project" value="UniProtKB-UniRule"/>
</dbReference>
<feature type="compositionally biased region" description="Basic residues" evidence="6">
    <location>
        <begin position="29"/>
        <end position="39"/>
    </location>
</feature>
<dbReference type="InterPro" id="IPR005227">
    <property type="entry name" value="YqgF"/>
</dbReference>
<comment type="function">
    <text evidence="5">Could be a nuclease involved in processing of the 5'-end of pre-16S rRNA.</text>
</comment>
<dbReference type="InterPro" id="IPR012337">
    <property type="entry name" value="RNaseH-like_sf"/>
</dbReference>
<feature type="compositionally biased region" description="Low complexity" evidence="6">
    <location>
        <begin position="11"/>
        <end position="20"/>
    </location>
</feature>
<dbReference type="KEGG" id="fri:FraEuI1c_1665"/>
<dbReference type="NCBIfam" id="TIGR00250">
    <property type="entry name" value="RNAse_H_YqgF"/>
    <property type="match status" value="1"/>
</dbReference>
<dbReference type="CDD" id="cd16964">
    <property type="entry name" value="YqgF"/>
    <property type="match status" value="1"/>
</dbReference>
<keyword evidence="1 5" id="KW-0963">Cytoplasm</keyword>
<dbReference type="EMBL" id="CP002299">
    <property type="protein sequence ID" value="ADP79722.1"/>
    <property type="molecule type" value="Genomic_DNA"/>
</dbReference>
<accession>E3J8Y9</accession>
<evidence type="ECO:0000256" key="6">
    <source>
        <dbReference type="SAM" id="MobiDB-lite"/>
    </source>
</evidence>
<dbReference type="SMART" id="SM00732">
    <property type="entry name" value="YqgFc"/>
    <property type="match status" value="1"/>
</dbReference>
<keyword evidence="4 5" id="KW-0378">Hydrolase</keyword>
<dbReference type="InterPro" id="IPR037027">
    <property type="entry name" value="YqgF/RNaseH-like_dom_sf"/>
</dbReference>
<keyword evidence="2 5" id="KW-0690">Ribosome biogenesis</keyword>
<keyword evidence="3 5" id="KW-0540">Nuclease</keyword>
<evidence type="ECO:0000313" key="8">
    <source>
        <dbReference type="EMBL" id="ADP79722.1"/>
    </source>
</evidence>
<evidence type="ECO:0000313" key="9">
    <source>
        <dbReference type="Proteomes" id="UP000002484"/>
    </source>
</evidence>
<comment type="similarity">
    <text evidence="5">Belongs to the YqgF HJR family.</text>
</comment>
<feature type="domain" description="YqgF/RNase H-like" evidence="7">
    <location>
        <begin position="45"/>
        <end position="147"/>
    </location>
</feature>